<evidence type="ECO:0000313" key="5">
    <source>
        <dbReference type="WBParaSite" id="nRc.2.0.1.t41120-RA"/>
    </source>
</evidence>
<sequence>MEALTNGLSRVKVENGESTLSFEDRGFKLNNADDALPIVKEIEAFNTFDTFILKGNTINIPAAEKISNALKKCHNLKRALWSDMFTGRSKVESPPALVIPYLKLMCDALMTARVSLTELDLCDNAFGPAGADAIKDFLRSSSAYTLQVLKLNNDGLGIFGARIISESLIYCYNSAKNAGTKFELKVFIAGRNRLENDGSKALADAFKLIGTLEEVSIPQNGIYYDGIHALCDAFAHNPNLKCINLEDNTLSAFGAESVAKILPRVPRLKILNLNDCLLRSKGAMKLAKALLYNCDELEELLVCGNEINKSAALEIGEAIFAKSRINKIDIGGNNIGEDGIADLDALFEEHGVAEKLLFSCEDEGEASEGDIDEFQDIEREDEDQLIRGGDEGEECADNETENLIDLFLTSFESETLCDLGEDGPILLAEALRDDLCDPYYAVHLLLNISNLITPMAHPQVKDLSASICSQILKSCNYGQFINVLCQNLGLIKDEFNRTRRPLNLYGIQYILKSHCQLKDSKFLRDILKFLIERRLERHLDEIDLWAQFAKVLTSD</sequence>
<dbReference type="InterPro" id="IPR036720">
    <property type="entry name" value="RanGAP1_C_sf"/>
</dbReference>
<keyword evidence="4" id="KW-1185">Reference proteome</keyword>
<dbReference type="SMART" id="SM00368">
    <property type="entry name" value="LRR_RI"/>
    <property type="match status" value="6"/>
</dbReference>
<accession>A0A915KSN4</accession>
<dbReference type="Proteomes" id="UP000887565">
    <property type="component" value="Unplaced"/>
</dbReference>
<dbReference type="OMA" id="QQEYFTQ"/>
<keyword evidence="1" id="KW-0343">GTPase activation</keyword>
<dbReference type="Gene3D" id="3.80.10.10">
    <property type="entry name" value="Ribonuclease Inhibitor"/>
    <property type="match status" value="1"/>
</dbReference>
<dbReference type="WBParaSite" id="nRc.2.0.1.t41120-RA">
    <property type="protein sequence ID" value="nRc.2.0.1.t41120-RA"/>
    <property type="gene ID" value="nRc.2.0.1.g41120"/>
</dbReference>
<dbReference type="SUPFAM" id="SSF52047">
    <property type="entry name" value="RNI-like"/>
    <property type="match status" value="1"/>
</dbReference>
<dbReference type="PANTHER" id="PTHR24113">
    <property type="entry name" value="RAN GTPASE-ACTIVATING PROTEIN 1"/>
    <property type="match status" value="1"/>
</dbReference>
<evidence type="ECO:0000256" key="3">
    <source>
        <dbReference type="ARBA" id="ARBA00022737"/>
    </source>
</evidence>
<dbReference type="GO" id="GO:0005829">
    <property type="term" value="C:cytosol"/>
    <property type="evidence" value="ECO:0007669"/>
    <property type="project" value="TreeGrafter"/>
</dbReference>
<dbReference type="InterPro" id="IPR027038">
    <property type="entry name" value="RanGap"/>
</dbReference>
<protein>
    <submittedName>
        <fullName evidence="5">Ran GTPase-activating protein 1</fullName>
    </submittedName>
</protein>
<reference evidence="5" key="1">
    <citation type="submission" date="2022-11" db="UniProtKB">
        <authorList>
            <consortium name="WormBaseParasite"/>
        </authorList>
    </citation>
    <scope>IDENTIFICATION</scope>
</reference>
<dbReference type="CDD" id="cd00116">
    <property type="entry name" value="LRR_RI"/>
    <property type="match status" value="1"/>
</dbReference>
<dbReference type="GO" id="GO:0048471">
    <property type="term" value="C:perinuclear region of cytoplasm"/>
    <property type="evidence" value="ECO:0007669"/>
    <property type="project" value="TreeGrafter"/>
</dbReference>
<dbReference type="GO" id="GO:0005096">
    <property type="term" value="F:GTPase activator activity"/>
    <property type="evidence" value="ECO:0007669"/>
    <property type="project" value="UniProtKB-KW"/>
</dbReference>
<dbReference type="AlphaFoldDB" id="A0A915KSN4"/>
<name>A0A915KSN4_ROMCU</name>
<dbReference type="SUPFAM" id="SSF69099">
    <property type="entry name" value="Ran-GTPase activating protein 1 (RanGAP1), C-terminal domain"/>
    <property type="match status" value="1"/>
</dbReference>
<keyword evidence="3" id="KW-0677">Repeat</keyword>
<dbReference type="Gene3D" id="1.25.40.200">
    <property type="entry name" value="Ran-GTPase activating protein 1, C-terminal domain"/>
    <property type="match status" value="1"/>
</dbReference>
<dbReference type="InterPro" id="IPR001611">
    <property type="entry name" value="Leu-rich_rpt"/>
</dbReference>
<proteinExistence type="predicted"/>
<organism evidence="4 5">
    <name type="scientific">Romanomermis culicivorax</name>
    <name type="common">Nematode worm</name>
    <dbReference type="NCBI Taxonomy" id="13658"/>
    <lineage>
        <taxon>Eukaryota</taxon>
        <taxon>Metazoa</taxon>
        <taxon>Ecdysozoa</taxon>
        <taxon>Nematoda</taxon>
        <taxon>Enoplea</taxon>
        <taxon>Dorylaimia</taxon>
        <taxon>Mermithida</taxon>
        <taxon>Mermithoidea</taxon>
        <taxon>Mermithidae</taxon>
        <taxon>Romanomermis</taxon>
    </lineage>
</organism>
<dbReference type="GO" id="GO:0006913">
    <property type="term" value="P:nucleocytoplasmic transport"/>
    <property type="evidence" value="ECO:0007669"/>
    <property type="project" value="TreeGrafter"/>
</dbReference>
<evidence type="ECO:0000313" key="4">
    <source>
        <dbReference type="Proteomes" id="UP000887565"/>
    </source>
</evidence>
<dbReference type="InterPro" id="IPR032675">
    <property type="entry name" value="LRR_dom_sf"/>
</dbReference>
<evidence type="ECO:0000256" key="2">
    <source>
        <dbReference type="ARBA" id="ARBA00022614"/>
    </source>
</evidence>
<keyword evidence="2" id="KW-0433">Leucine-rich repeat</keyword>
<dbReference type="GO" id="GO:0005634">
    <property type="term" value="C:nucleus"/>
    <property type="evidence" value="ECO:0007669"/>
    <property type="project" value="TreeGrafter"/>
</dbReference>
<dbReference type="Pfam" id="PF13516">
    <property type="entry name" value="LRR_6"/>
    <property type="match status" value="2"/>
</dbReference>
<dbReference type="PANTHER" id="PTHR24113:SF12">
    <property type="entry name" value="RAN GTPASE-ACTIVATING PROTEIN 1"/>
    <property type="match status" value="1"/>
</dbReference>
<dbReference type="GO" id="GO:0007165">
    <property type="term" value="P:signal transduction"/>
    <property type="evidence" value="ECO:0007669"/>
    <property type="project" value="InterPro"/>
</dbReference>
<dbReference type="GO" id="GO:0031267">
    <property type="term" value="F:small GTPase binding"/>
    <property type="evidence" value="ECO:0007669"/>
    <property type="project" value="TreeGrafter"/>
</dbReference>
<evidence type="ECO:0000256" key="1">
    <source>
        <dbReference type="ARBA" id="ARBA00022468"/>
    </source>
</evidence>